<gene>
    <name evidence="1" type="ORF">K529_003485</name>
</gene>
<organism evidence="1 2">
    <name type="scientific">Tritonibacter mobilis F1926</name>
    <dbReference type="NCBI Taxonomy" id="1265309"/>
    <lineage>
        <taxon>Bacteria</taxon>
        <taxon>Pseudomonadati</taxon>
        <taxon>Pseudomonadota</taxon>
        <taxon>Alphaproteobacteria</taxon>
        <taxon>Rhodobacterales</taxon>
        <taxon>Paracoccaceae</taxon>
        <taxon>Tritonibacter</taxon>
    </lineage>
</organism>
<dbReference type="EMBL" id="CP015230">
    <property type="protein sequence ID" value="ANP39820.1"/>
    <property type="molecule type" value="Genomic_DNA"/>
</dbReference>
<evidence type="ECO:0000313" key="1">
    <source>
        <dbReference type="EMBL" id="ANP39820.1"/>
    </source>
</evidence>
<dbReference type="AlphaFoldDB" id="A0A1B0ZZR0"/>
<dbReference type="KEGG" id="rmb:K529_003485"/>
<reference evidence="1 2" key="1">
    <citation type="journal article" date="2016" name="ISME J.">
        <title>Global occurrence and heterogeneity of the Roseobacter-clade species Ruegeria mobilis.</title>
        <authorList>
            <person name="Sonnenschein E."/>
            <person name="Gram L."/>
        </authorList>
    </citation>
    <scope>NUCLEOTIDE SEQUENCE [LARGE SCALE GENOMIC DNA]</scope>
    <source>
        <strain evidence="1 2">F1926</strain>
    </source>
</reference>
<evidence type="ECO:0000313" key="2">
    <source>
        <dbReference type="Proteomes" id="UP000013243"/>
    </source>
</evidence>
<sequence length="131" mass="14846">MLGLAVLSLAGFFISVRDYFAESESSSIATTKMYAMLLFGPYLSWSSFVVARRFKEVRIDERGVSIMPFGVHIESHEIEEVRQNVNYAGAGTIELKLNSYYWIFYPVAWSWGRTVTISFNDRLLAPVGDSV</sequence>
<protein>
    <submittedName>
        <fullName evidence="1">Uncharacterized protein</fullName>
    </submittedName>
</protein>
<dbReference type="Proteomes" id="UP000013243">
    <property type="component" value="Chromosome"/>
</dbReference>
<name>A0A1B0ZZR0_9RHOB</name>
<accession>A0A1B0ZZR0</accession>
<proteinExistence type="predicted"/>